<dbReference type="Proteomes" id="UP001519921">
    <property type="component" value="Unassembled WGS sequence"/>
</dbReference>
<feature type="transmembrane region" description="Helical" evidence="1">
    <location>
        <begin position="87"/>
        <end position="104"/>
    </location>
</feature>
<keyword evidence="1" id="KW-1133">Transmembrane helix</keyword>
<comment type="caution">
    <text evidence="2">The sequence shown here is derived from an EMBL/GenBank/DDBJ whole genome shotgun (WGS) entry which is preliminary data.</text>
</comment>
<organism evidence="2 3">
    <name type="scientific">Clostridium weizhouense</name>
    <dbReference type="NCBI Taxonomy" id="2859781"/>
    <lineage>
        <taxon>Bacteria</taxon>
        <taxon>Bacillati</taxon>
        <taxon>Bacillota</taxon>
        <taxon>Clostridia</taxon>
        <taxon>Eubacteriales</taxon>
        <taxon>Clostridiaceae</taxon>
        <taxon>Clostridium</taxon>
    </lineage>
</organism>
<feature type="transmembrane region" description="Helical" evidence="1">
    <location>
        <begin position="56"/>
        <end position="75"/>
    </location>
</feature>
<proteinExistence type="predicted"/>
<feature type="transmembrane region" description="Helical" evidence="1">
    <location>
        <begin position="29"/>
        <end position="49"/>
    </location>
</feature>
<name>A0ABS7AQV2_9CLOT</name>
<keyword evidence="1" id="KW-0812">Transmembrane</keyword>
<feature type="transmembrane region" description="Helical" evidence="1">
    <location>
        <begin position="7"/>
        <end position="23"/>
    </location>
</feature>
<gene>
    <name evidence="2" type="ORF">KYD98_13210</name>
</gene>
<dbReference type="EMBL" id="JAHXPT010000011">
    <property type="protein sequence ID" value="MBW6411050.1"/>
    <property type="molecule type" value="Genomic_DNA"/>
</dbReference>
<evidence type="ECO:0000256" key="1">
    <source>
        <dbReference type="SAM" id="Phobius"/>
    </source>
</evidence>
<sequence>MNKLISIILPYLLICLIFIYDHMFPYKDLIIVGIVLLFPMIFIFQGIIHSNSIKHLLIEFLLSSVIILLFFKQWYCIDDTFDLITRYILLGFVAFIIKKLIDFLKNNKLKNM</sequence>
<protein>
    <submittedName>
        <fullName evidence="2">Uncharacterized protein</fullName>
    </submittedName>
</protein>
<keyword evidence="3" id="KW-1185">Reference proteome</keyword>
<keyword evidence="1" id="KW-0472">Membrane</keyword>
<evidence type="ECO:0000313" key="2">
    <source>
        <dbReference type="EMBL" id="MBW6411050.1"/>
    </source>
</evidence>
<evidence type="ECO:0000313" key="3">
    <source>
        <dbReference type="Proteomes" id="UP001519921"/>
    </source>
</evidence>
<accession>A0ABS7AQV2</accession>
<reference evidence="2 3" key="1">
    <citation type="submission" date="2021-07" db="EMBL/GenBank/DDBJ databases">
        <title>Clostridium weizhouense sp. nov., an anaerobic bacterium isolated from activated sludge of Petroleum wastewater.</title>
        <authorList>
            <person name="Li Q."/>
        </authorList>
    </citation>
    <scope>NUCLEOTIDE SEQUENCE [LARGE SCALE GENOMIC DNA]</scope>
    <source>
        <strain evidence="2 3">YB-6</strain>
    </source>
</reference>
<dbReference type="RefSeq" id="WP_219780514.1">
    <property type="nucleotide sequence ID" value="NZ_JAHXPT010000011.1"/>
</dbReference>